<comment type="caution">
    <text evidence="1">The sequence shown here is derived from an EMBL/GenBank/DDBJ whole genome shotgun (WGS) entry which is preliminary data.</text>
</comment>
<sequence>MDILRENSVRVLGPASGRAPVLAPGPGCDQNATAGAGALTTVLGDLV</sequence>
<gene>
    <name evidence="1" type="ORF">GCM10018980_13200</name>
</gene>
<proteinExistence type="predicted"/>
<evidence type="ECO:0000313" key="2">
    <source>
        <dbReference type="Proteomes" id="UP000619355"/>
    </source>
</evidence>
<protein>
    <submittedName>
        <fullName evidence="1">Uncharacterized protein</fullName>
    </submittedName>
</protein>
<evidence type="ECO:0000313" key="1">
    <source>
        <dbReference type="EMBL" id="GHG39595.1"/>
    </source>
</evidence>
<dbReference type="RefSeq" id="WP_189979176.1">
    <property type="nucleotide sequence ID" value="NZ_BNBF01000003.1"/>
</dbReference>
<accession>A0A919C2V9</accession>
<dbReference type="AlphaFoldDB" id="A0A919C2V9"/>
<name>A0A919C2V9_9ACTN</name>
<keyword evidence="2" id="KW-1185">Reference proteome</keyword>
<reference evidence="2" key="1">
    <citation type="journal article" date="2019" name="Int. J. Syst. Evol. Microbiol.">
        <title>The Global Catalogue of Microorganisms (GCM) 10K type strain sequencing project: providing services to taxonomists for standard genome sequencing and annotation.</title>
        <authorList>
            <consortium name="The Broad Institute Genomics Platform"/>
            <consortium name="The Broad Institute Genome Sequencing Center for Infectious Disease"/>
            <person name="Wu L."/>
            <person name="Ma J."/>
        </authorList>
    </citation>
    <scope>NUCLEOTIDE SEQUENCE [LARGE SCALE GENOMIC DNA]</scope>
    <source>
        <strain evidence="2">JCM 4253</strain>
    </source>
</reference>
<dbReference type="EMBL" id="BNBF01000003">
    <property type="protein sequence ID" value="GHG39595.1"/>
    <property type="molecule type" value="Genomic_DNA"/>
</dbReference>
<dbReference type="Proteomes" id="UP000619355">
    <property type="component" value="Unassembled WGS sequence"/>
</dbReference>
<organism evidence="1 2">
    <name type="scientific">Streptomyces capoamus</name>
    <dbReference type="NCBI Taxonomy" id="68183"/>
    <lineage>
        <taxon>Bacteria</taxon>
        <taxon>Bacillati</taxon>
        <taxon>Actinomycetota</taxon>
        <taxon>Actinomycetes</taxon>
        <taxon>Kitasatosporales</taxon>
        <taxon>Streptomycetaceae</taxon>
        <taxon>Streptomyces</taxon>
    </lineage>
</organism>